<proteinExistence type="predicted"/>
<dbReference type="OrthoDB" id="3480900at2"/>
<evidence type="ECO:0000313" key="1">
    <source>
        <dbReference type="EMBL" id="MXQ65322.1"/>
    </source>
</evidence>
<dbReference type="RefSeq" id="WP_161103430.1">
    <property type="nucleotide sequence ID" value="NZ_JBHLYI010000010.1"/>
</dbReference>
<reference evidence="1 2" key="1">
    <citation type="submission" date="2019-12" db="EMBL/GenBank/DDBJ databases">
        <title>Nocardia macrotermitis sp. nov. and Nocardia aurantia sp. nov., isolated from the gut of the fungus growing-termite Macrotermes natalensis.</title>
        <authorList>
            <person name="Christine B."/>
            <person name="Rene B."/>
        </authorList>
    </citation>
    <scope>NUCLEOTIDE SEQUENCE [LARGE SCALE GENOMIC DNA]</scope>
    <source>
        <strain evidence="1 2">DSM 102126</strain>
    </source>
</reference>
<organism evidence="1 2">
    <name type="scientific">Actinomadura rayongensis</name>
    <dbReference type="NCBI Taxonomy" id="1429076"/>
    <lineage>
        <taxon>Bacteria</taxon>
        <taxon>Bacillati</taxon>
        <taxon>Actinomycetota</taxon>
        <taxon>Actinomycetes</taxon>
        <taxon>Streptosporangiales</taxon>
        <taxon>Thermomonosporaceae</taxon>
        <taxon>Actinomadura</taxon>
    </lineage>
</organism>
<accession>A0A6I4WFH5</accession>
<keyword evidence="2" id="KW-1185">Reference proteome</keyword>
<dbReference type="AlphaFoldDB" id="A0A6I4WFH5"/>
<comment type="caution">
    <text evidence="1">The sequence shown here is derived from an EMBL/GenBank/DDBJ whole genome shotgun (WGS) entry which is preliminary data.</text>
</comment>
<name>A0A6I4WFH5_9ACTN</name>
<sequence length="75" mass="8567">METAAESGRNGRWQEPHMARDGTWRCILRRPLTYAEEQAGLLYVVVAADRDGLIALMKHEDEKARVPQHLHRNSG</sequence>
<protein>
    <submittedName>
        <fullName evidence="1">Uncharacterized protein</fullName>
    </submittedName>
</protein>
<dbReference type="Proteomes" id="UP000431901">
    <property type="component" value="Unassembled WGS sequence"/>
</dbReference>
<dbReference type="EMBL" id="WUTW01000002">
    <property type="protein sequence ID" value="MXQ65322.1"/>
    <property type="molecule type" value="Genomic_DNA"/>
</dbReference>
<evidence type="ECO:0000313" key="2">
    <source>
        <dbReference type="Proteomes" id="UP000431901"/>
    </source>
</evidence>
<gene>
    <name evidence="1" type="ORF">GQ466_14890</name>
</gene>